<dbReference type="InterPro" id="IPR023803">
    <property type="entry name" value="Ribosomal_bS16_dom_sf"/>
</dbReference>
<evidence type="ECO:0000313" key="3">
    <source>
        <dbReference type="EMBL" id="KKN56495.1"/>
    </source>
</evidence>
<dbReference type="GO" id="GO:0003735">
    <property type="term" value="F:structural constituent of ribosome"/>
    <property type="evidence" value="ECO:0007669"/>
    <property type="project" value="InterPro"/>
</dbReference>
<evidence type="ECO:0008006" key="4">
    <source>
        <dbReference type="Google" id="ProtNLM"/>
    </source>
</evidence>
<dbReference type="Pfam" id="PF00886">
    <property type="entry name" value="Ribosomal_S16"/>
    <property type="match status" value="1"/>
</dbReference>
<accession>A0A0F9RJ20</accession>
<proteinExistence type="inferred from homology"/>
<dbReference type="NCBIfam" id="TIGR00002">
    <property type="entry name" value="S16"/>
    <property type="match status" value="1"/>
</dbReference>
<evidence type="ECO:0000256" key="2">
    <source>
        <dbReference type="ARBA" id="ARBA00023274"/>
    </source>
</evidence>
<protein>
    <recommendedName>
        <fullName evidence="4">30S ribosomal protein S16</fullName>
    </recommendedName>
</protein>
<organism evidence="3">
    <name type="scientific">marine sediment metagenome</name>
    <dbReference type="NCBI Taxonomy" id="412755"/>
    <lineage>
        <taxon>unclassified sequences</taxon>
        <taxon>metagenomes</taxon>
        <taxon>ecological metagenomes</taxon>
    </lineage>
</organism>
<keyword evidence="1" id="KW-0689">Ribosomal protein</keyword>
<gene>
    <name evidence="3" type="ORF">LCGC14_0571870</name>
</gene>
<dbReference type="GO" id="GO:0015935">
    <property type="term" value="C:small ribosomal subunit"/>
    <property type="evidence" value="ECO:0007669"/>
    <property type="project" value="TreeGrafter"/>
</dbReference>
<dbReference type="GO" id="GO:0005737">
    <property type="term" value="C:cytoplasm"/>
    <property type="evidence" value="ECO:0007669"/>
    <property type="project" value="UniProtKB-ARBA"/>
</dbReference>
<dbReference type="InterPro" id="IPR000307">
    <property type="entry name" value="Ribosomal_bS16"/>
</dbReference>
<comment type="caution">
    <text evidence="3">The sequence shown here is derived from an EMBL/GenBank/DDBJ whole genome shotgun (WGS) entry which is preliminary data.</text>
</comment>
<sequence>MRKMHLFFDPVFQQAQIMVKIRMSRSGAKKRPYYTVVVADSRNKRDGRCIERVGFFNPVAQGQEETLRLDLERITHWIEQGAQLSERVTKLIAQAKAA</sequence>
<dbReference type="PANTHER" id="PTHR12919:SF20">
    <property type="entry name" value="SMALL RIBOSOMAL SUBUNIT PROTEIN BS16M"/>
    <property type="match status" value="1"/>
</dbReference>
<dbReference type="EMBL" id="LAZR01000841">
    <property type="protein sequence ID" value="KKN56495.1"/>
    <property type="molecule type" value="Genomic_DNA"/>
</dbReference>
<dbReference type="SUPFAM" id="SSF54565">
    <property type="entry name" value="Ribosomal protein S16"/>
    <property type="match status" value="1"/>
</dbReference>
<dbReference type="HAMAP" id="MF_00385">
    <property type="entry name" value="Ribosomal_bS16"/>
    <property type="match status" value="1"/>
</dbReference>
<name>A0A0F9RJ20_9ZZZZ</name>
<reference evidence="3" key="1">
    <citation type="journal article" date="2015" name="Nature">
        <title>Complex archaea that bridge the gap between prokaryotes and eukaryotes.</title>
        <authorList>
            <person name="Spang A."/>
            <person name="Saw J.H."/>
            <person name="Jorgensen S.L."/>
            <person name="Zaremba-Niedzwiedzka K."/>
            <person name="Martijn J."/>
            <person name="Lind A.E."/>
            <person name="van Eijk R."/>
            <person name="Schleper C."/>
            <person name="Guy L."/>
            <person name="Ettema T.J."/>
        </authorList>
    </citation>
    <scope>NUCLEOTIDE SEQUENCE</scope>
</reference>
<dbReference type="Gene3D" id="3.30.1320.10">
    <property type="match status" value="1"/>
</dbReference>
<dbReference type="AlphaFoldDB" id="A0A0F9RJ20"/>
<dbReference type="PANTHER" id="PTHR12919">
    <property type="entry name" value="30S RIBOSOMAL PROTEIN S16"/>
    <property type="match status" value="1"/>
</dbReference>
<evidence type="ECO:0000256" key="1">
    <source>
        <dbReference type="ARBA" id="ARBA00022980"/>
    </source>
</evidence>
<keyword evidence="2" id="KW-0687">Ribonucleoprotein</keyword>
<dbReference type="GO" id="GO:0006412">
    <property type="term" value="P:translation"/>
    <property type="evidence" value="ECO:0007669"/>
    <property type="project" value="InterPro"/>
</dbReference>